<evidence type="ECO:0000313" key="2">
    <source>
        <dbReference type="EMBL" id="MDR7359965.1"/>
    </source>
</evidence>
<proteinExistence type="predicted"/>
<feature type="region of interest" description="Disordered" evidence="1">
    <location>
        <begin position="1"/>
        <end position="80"/>
    </location>
</feature>
<feature type="compositionally biased region" description="Polar residues" evidence="1">
    <location>
        <begin position="63"/>
        <end position="80"/>
    </location>
</feature>
<feature type="compositionally biased region" description="Basic and acidic residues" evidence="1">
    <location>
        <begin position="1"/>
        <end position="23"/>
    </location>
</feature>
<sequence>MAERGSDKHSAELDEQMKQEAEGGLKGVKPSHREEFRQSEPFTDETDPAQVQEATERDDLASDSPTRTTPNPGMTKTAGQ</sequence>
<comment type="caution">
    <text evidence="2">The sequence shown here is derived from an EMBL/GenBank/DDBJ whole genome shotgun (WGS) entry which is preliminary data.</text>
</comment>
<dbReference type="RefSeq" id="WP_310292614.1">
    <property type="nucleotide sequence ID" value="NZ_BAAAWO010000001.1"/>
</dbReference>
<accession>A0ABU2BMU5</accession>
<evidence type="ECO:0000313" key="3">
    <source>
        <dbReference type="Proteomes" id="UP001183817"/>
    </source>
</evidence>
<name>A0ABU2BMU5_9MICC</name>
<organism evidence="2 3">
    <name type="scientific">Paeniglutamicibacter sulfureus</name>
    <dbReference type="NCBI Taxonomy" id="43666"/>
    <lineage>
        <taxon>Bacteria</taxon>
        <taxon>Bacillati</taxon>
        <taxon>Actinomycetota</taxon>
        <taxon>Actinomycetes</taxon>
        <taxon>Micrococcales</taxon>
        <taxon>Micrococcaceae</taxon>
        <taxon>Paeniglutamicibacter</taxon>
    </lineage>
</organism>
<reference evidence="2 3" key="1">
    <citation type="submission" date="2023-07" db="EMBL/GenBank/DDBJ databases">
        <title>Sequencing the genomes of 1000 actinobacteria strains.</title>
        <authorList>
            <person name="Klenk H.-P."/>
        </authorList>
    </citation>
    <scope>NUCLEOTIDE SEQUENCE [LARGE SCALE GENOMIC DNA]</scope>
    <source>
        <strain evidence="2 3">DSM 20167</strain>
    </source>
</reference>
<keyword evidence="3" id="KW-1185">Reference proteome</keyword>
<evidence type="ECO:0000256" key="1">
    <source>
        <dbReference type="SAM" id="MobiDB-lite"/>
    </source>
</evidence>
<dbReference type="Proteomes" id="UP001183817">
    <property type="component" value="Unassembled WGS sequence"/>
</dbReference>
<dbReference type="EMBL" id="JAVDYI010000001">
    <property type="protein sequence ID" value="MDR7359965.1"/>
    <property type="molecule type" value="Genomic_DNA"/>
</dbReference>
<gene>
    <name evidence="2" type="ORF">J2S64_003656</name>
</gene>
<protein>
    <submittedName>
        <fullName evidence="2">Uncharacterized protein</fullName>
    </submittedName>
</protein>